<feature type="non-terminal residue" evidence="1">
    <location>
        <position position="1"/>
    </location>
</feature>
<keyword evidence="2" id="KW-1185">Reference proteome</keyword>
<reference evidence="1 2" key="1">
    <citation type="submission" date="2015-08" db="EMBL/GenBank/DDBJ databases">
        <title>Next Generation Sequencing and Analysis of the Genome of Puccinia sorghi L Schw, the Causal Agent of Maize Common Rust.</title>
        <authorList>
            <person name="Rochi L."/>
            <person name="Burguener G."/>
            <person name="Darino M."/>
            <person name="Turjanski A."/>
            <person name="Kreff E."/>
            <person name="Dieguez M.J."/>
            <person name="Sacco F."/>
        </authorList>
    </citation>
    <scope>NUCLEOTIDE SEQUENCE [LARGE SCALE GENOMIC DNA]</scope>
    <source>
        <strain evidence="1 2">RO10H11247</strain>
    </source>
</reference>
<name>A0A0L6VV91_9BASI</name>
<organism evidence="1 2">
    <name type="scientific">Puccinia sorghi</name>
    <dbReference type="NCBI Taxonomy" id="27349"/>
    <lineage>
        <taxon>Eukaryota</taxon>
        <taxon>Fungi</taxon>
        <taxon>Dikarya</taxon>
        <taxon>Basidiomycota</taxon>
        <taxon>Pucciniomycotina</taxon>
        <taxon>Pucciniomycetes</taxon>
        <taxon>Pucciniales</taxon>
        <taxon>Pucciniaceae</taxon>
        <taxon>Puccinia</taxon>
    </lineage>
</organism>
<dbReference type="OrthoDB" id="3018369at2759"/>
<dbReference type="Gene3D" id="3.30.70.270">
    <property type="match status" value="1"/>
</dbReference>
<dbReference type="AlphaFoldDB" id="A0A0L6VV91"/>
<dbReference type="SUPFAM" id="SSF56672">
    <property type="entry name" value="DNA/RNA polymerases"/>
    <property type="match status" value="1"/>
</dbReference>
<evidence type="ECO:0008006" key="3">
    <source>
        <dbReference type="Google" id="ProtNLM"/>
    </source>
</evidence>
<comment type="caution">
    <text evidence="1">The sequence shown here is derived from an EMBL/GenBank/DDBJ whole genome shotgun (WGS) entry which is preliminary data.</text>
</comment>
<evidence type="ECO:0000313" key="1">
    <source>
        <dbReference type="EMBL" id="KNZ64554.1"/>
    </source>
</evidence>
<dbReference type="EMBL" id="LAVV01000187">
    <property type="protein sequence ID" value="KNZ64554.1"/>
    <property type="molecule type" value="Genomic_DNA"/>
</dbReference>
<dbReference type="InterPro" id="IPR043502">
    <property type="entry name" value="DNA/RNA_pol_sf"/>
</dbReference>
<sequence length="151" mass="18178">LDWPQPTSVKTLQGFLVFANSYWKFIKNDLKTIINLTSILRKDTPFIFTEQSSKEFKALRKPLLAYGSNSRKFHCRHHFSLHNSELNYEIHENKLLEIFFCLKKWCSYLLSLSEPFAQWFWMLYHIKTTFTPERRPLPITNLIIFKQFFPP</sequence>
<dbReference type="InterPro" id="IPR043128">
    <property type="entry name" value="Rev_trsase/Diguanyl_cyclase"/>
</dbReference>
<proteinExistence type="predicted"/>
<dbReference type="Proteomes" id="UP000037035">
    <property type="component" value="Unassembled WGS sequence"/>
</dbReference>
<evidence type="ECO:0000313" key="2">
    <source>
        <dbReference type="Proteomes" id="UP000037035"/>
    </source>
</evidence>
<gene>
    <name evidence="1" type="ORF">VP01_10169g1</name>
</gene>
<protein>
    <recommendedName>
        <fullName evidence="3">Reverse transcriptase/retrotransposon-derived protein RNase H-like domain-containing protein</fullName>
    </recommendedName>
</protein>
<dbReference type="VEuPathDB" id="FungiDB:VP01_10169g1"/>
<accession>A0A0L6VV91</accession>